<protein>
    <submittedName>
        <fullName evidence="3">Aspartyl protease family protein At5g10770-like</fullName>
    </submittedName>
</protein>
<dbReference type="KEGG" id="jre:108996515"/>
<dbReference type="SUPFAM" id="SSF50630">
    <property type="entry name" value="Acid proteases"/>
    <property type="match status" value="1"/>
</dbReference>
<sequence>MGPIWFLVLYLLLATPPSVLAELHQETELSHKQPAVRLEIHHARGHGSSSFNATHPLSLSDLLSRDEERVMALQSRLVVSKDAGGTTSASSSKEDPAGQKSINIPLKAGLSIGSGNYLLKIGLGTPAKYYTLLLDTGSSFSWLQCQPCSVYCHNQVDPLFDPSQSKTYKKITCGTSQCSLLTEATLNKPFCSASSNTCIYTASYGDSSYSIGYLSQDLLTLAPSQTLPLFFYGCGQDNQGLFGRTDGIVGLARDKLSLLGQLSSKYGYAFSYCLPEAFTASTGVGFLSLGESSLAASPPYKFTPMLTDSKNPSLYFLRLAAITVAGVPLRVGAVQYRVSTIIDSGTVITRLPTAVYTALQQAFVSIMSKRYAQAPAFSILDTCFKGSLKSLSSVPQIQFIFQGGADLTLKPSNILIEADKGIACLAFAGSSQIAIIGNHQQQTFRVAYDVTRSRIGFAAGGCH</sequence>
<reference evidence="3" key="1">
    <citation type="submission" date="2025-08" db="UniProtKB">
        <authorList>
            <consortium name="RefSeq"/>
        </authorList>
    </citation>
    <scope>IDENTIFICATION</scope>
    <source>
        <tissue evidence="3">Leaves</tissue>
    </source>
</reference>
<dbReference type="InterPro" id="IPR032799">
    <property type="entry name" value="TAXi_C"/>
</dbReference>
<dbReference type="InterPro" id="IPR021109">
    <property type="entry name" value="Peptidase_aspartic_dom_sf"/>
</dbReference>
<dbReference type="AlphaFoldDB" id="A0A2I4F8L6"/>
<dbReference type="Proteomes" id="UP000235220">
    <property type="component" value="Chromosome 3"/>
</dbReference>
<dbReference type="FunFam" id="2.40.70.10:FF:000013">
    <property type="entry name" value="Aspartyl protease AED1"/>
    <property type="match status" value="1"/>
</dbReference>
<dbReference type="InterPro" id="IPR001969">
    <property type="entry name" value="Aspartic_peptidase_AS"/>
</dbReference>
<dbReference type="Pfam" id="PF14541">
    <property type="entry name" value="TAXi_C"/>
    <property type="match status" value="1"/>
</dbReference>
<proteinExistence type="inferred from homology"/>
<dbReference type="RefSeq" id="XP_018827992.1">
    <property type="nucleotide sequence ID" value="XM_018972447.2"/>
</dbReference>
<dbReference type="FunFam" id="2.40.70.10:FF:000031">
    <property type="entry name" value="Aspartyl protease AED1"/>
    <property type="match status" value="1"/>
</dbReference>
<gene>
    <name evidence="3" type="primary">LOC108996515</name>
</gene>
<dbReference type="PROSITE" id="PS00141">
    <property type="entry name" value="ASP_PROTEASE"/>
    <property type="match status" value="1"/>
</dbReference>
<dbReference type="InterPro" id="IPR032861">
    <property type="entry name" value="TAXi_N"/>
</dbReference>
<accession>A0A2I4F8L6</accession>
<dbReference type="OrthoDB" id="2747330at2759"/>
<dbReference type="PROSITE" id="PS51767">
    <property type="entry name" value="PEPTIDASE_A1"/>
    <property type="match status" value="1"/>
</dbReference>
<evidence type="ECO:0000256" key="1">
    <source>
        <dbReference type="ARBA" id="ARBA00007447"/>
    </source>
</evidence>
<dbReference type="Gene3D" id="2.40.70.10">
    <property type="entry name" value="Acid Proteases"/>
    <property type="match status" value="2"/>
</dbReference>
<dbReference type="Gramene" id="Jr03_13540_p1">
    <property type="protein sequence ID" value="cds.Jr03_13540_p1"/>
    <property type="gene ID" value="Jr03_13540"/>
</dbReference>
<dbReference type="InterPro" id="IPR033121">
    <property type="entry name" value="PEPTIDASE_A1"/>
</dbReference>
<comment type="similarity">
    <text evidence="1">Belongs to the peptidase A1 family.</text>
</comment>
<dbReference type="CDD" id="cd05472">
    <property type="entry name" value="cnd41_like"/>
    <property type="match status" value="1"/>
</dbReference>
<dbReference type="InterPro" id="IPR001461">
    <property type="entry name" value="Aspartic_peptidase_A1"/>
</dbReference>
<dbReference type="GeneID" id="108996515"/>
<dbReference type="GO" id="GO:0006508">
    <property type="term" value="P:proteolysis"/>
    <property type="evidence" value="ECO:0007669"/>
    <property type="project" value="InterPro"/>
</dbReference>
<dbReference type="PANTHER" id="PTHR13683:SF809">
    <property type="entry name" value="PEPTIDASE A1 DOMAIN-CONTAINING PROTEIN"/>
    <property type="match status" value="1"/>
</dbReference>
<dbReference type="InterPro" id="IPR033873">
    <property type="entry name" value="CND41-like"/>
</dbReference>
<dbReference type="GO" id="GO:0004190">
    <property type="term" value="F:aspartic-type endopeptidase activity"/>
    <property type="evidence" value="ECO:0007669"/>
    <property type="project" value="InterPro"/>
</dbReference>
<dbReference type="Pfam" id="PF14543">
    <property type="entry name" value="TAXi_N"/>
    <property type="match status" value="1"/>
</dbReference>
<evidence type="ECO:0000313" key="2">
    <source>
        <dbReference type="Proteomes" id="UP000235220"/>
    </source>
</evidence>
<dbReference type="PANTHER" id="PTHR13683">
    <property type="entry name" value="ASPARTYL PROTEASES"/>
    <property type="match status" value="1"/>
</dbReference>
<evidence type="ECO:0000313" key="3">
    <source>
        <dbReference type="RefSeq" id="XP_018827992.1"/>
    </source>
</evidence>
<keyword evidence="2" id="KW-1185">Reference proteome</keyword>
<organism evidence="2 3">
    <name type="scientific">Juglans regia</name>
    <name type="common">English walnut</name>
    <dbReference type="NCBI Taxonomy" id="51240"/>
    <lineage>
        <taxon>Eukaryota</taxon>
        <taxon>Viridiplantae</taxon>
        <taxon>Streptophyta</taxon>
        <taxon>Embryophyta</taxon>
        <taxon>Tracheophyta</taxon>
        <taxon>Spermatophyta</taxon>
        <taxon>Magnoliopsida</taxon>
        <taxon>eudicotyledons</taxon>
        <taxon>Gunneridae</taxon>
        <taxon>Pentapetalae</taxon>
        <taxon>rosids</taxon>
        <taxon>fabids</taxon>
        <taxon>Fagales</taxon>
        <taxon>Juglandaceae</taxon>
        <taxon>Juglans</taxon>
    </lineage>
</organism>
<name>A0A2I4F8L6_JUGRE</name>